<keyword evidence="2" id="KW-1185">Reference proteome</keyword>
<evidence type="ECO:0000313" key="1">
    <source>
        <dbReference type="EMBL" id="CEI70929.1"/>
    </source>
</evidence>
<sequence length="522" mass="59506">MRPKLPLRKPRSRVKDELAFVFVDATGASNAKTIVRRHAARSGLIRRQENITTLPDSRELIPAATRAPSVTSPTKDRHGMCKGNTLRNVSNLGSVPQPLSSRYETFRLSYNFDITDLTSFTDVDLATNAYRLLRDEPNRLVSLLQKQYSSFLAYLPSRYGSSTCLDDAMHCVAARAGQMLGFQMPKSMPYILYGKALKSLQIAISDGAEYTVSDIYCVTRLLVLYEVSHPYVQPRNGFNGTVVQLIGPPDTTRLAHHHRGGIRLVELRGPECYTSKFDWMLLKSQGPSIIIDEMYRKESSIFEAQEWQRVFQRASDLQSDSDCRLWWKYFGITGFLPGMLKDLRNLLEDATHQFGYFVASSAILDRAKGMHKALHNEHVFYQHATPHPQSLFSLPVAAESPDRIRLRVFFLYTIMYICRVLATLSPTEIERATSEVEAQMFASQALLIEEVTTKLDPAMAWHLQQRNGLAHSIIQKKEEWFSDNELGMSRDKLKSFLAKRWLKWENTWRAGVLAEELGENEV</sequence>
<dbReference type="STRING" id="56646.A0A2L2TLD6"/>
<evidence type="ECO:0000313" key="2">
    <source>
        <dbReference type="Proteomes" id="UP000245910"/>
    </source>
</evidence>
<proteinExistence type="predicted"/>
<dbReference type="Proteomes" id="UP000245910">
    <property type="component" value="Chromosome III"/>
</dbReference>
<dbReference type="InterPro" id="IPR053178">
    <property type="entry name" value="Osmoadaptation_assoc"/>
</dbReference>
<dbReference type="AlphaFoldDB" id="A0A2L2TLD6"/>
<dbReference type="PANTHER" id="PTHR38111">
    <property type="entry name" value="ZN(2)-C6 FUNGAL-TYPE DOMAIN-CONTAINING PROTEIN-RELATED"/>
    <property type="match status" value="1"/>
</dbReference>
<protein>
    <recommendedName>
        <fullName evidence="3">Transcription factor domain-containing protein</fullName>
    </recommendedName>
</protein>
<accession>A0A2L2TLD6</accession>
<name>A0A2L2TLD6_9HYPO</name>
<dbReference type="PANTHER" id="PTHR38111:SF6">
    <property type="entry name" value="FINGER DOMAIN PROTEIN, PUTATIVE (AFU_ORTHOLOGUE AFUA_8G01940)-RELATED"/>
    <property type="match status" value="1"/>
</dbReference>
<dbReference type="EMBL" id="LN649231">
    <property type="protein sequence ID" value="CEI70929.1"/>
    <property type="molecule type" value="Genomic_DNA"/>
</dbReference>
<reference evidence="2" key="1">
    <citation type="submission" date="2014-10" db="EMBL/GenBank/DDBJ databases">
        <authorList>
            <person name="King R."/>
        </authorList>
    </citation>
    <scope>NUCLEOTIDE SEQUENCE [LARGE SCALE GENOMIC DNA]</scope>
    <source>
        <strain evidence="2">A3/5</strain>
    </source>
</reference>
<organism evidence="1 2">
    <name type="scientific">Fusarium venenatum</name>
    <dbReference type="NCBI Taxonomy" id="56646"/>
    <lineage>
        <taxon>Eukaryota</taxon>
        <taxon>Fungi</taxon>
        <taxon>Dikarya</taxon>
        <taxon>Ascomycota</taxon>
        <taxon>Pezizomycotina</taxon>
        <taxon>Sordariomycetes</taxon>
        <taxon>Hypocreomycetidae</taxon>
        <taxon>Hypocreales</taxon>
        <taxon>Nectriaceae</taxon>
        <taxon>Fusarium</taxon>
    </lineage>
</organism>
<evidence type="ECO:0008006" key="3">
    <source>
        <dbReference type="Google" id="ProtNLM"/>
    </source>
</evidence>